<accession>A0A1H8P4A3</accession>
<evidence type="ECO:0000313" key="2">
    <source>
        <dbReference type="EMBL" id="SEO36759.1"/>
    </source>
</evidence>
<keyword evidence="1" id="KW-1133">Transmembrane helix</keyword>
<reference evidence="2 3" key="1">
    <citation type="submission" date="2016-10" db="EMBL/GenBank/DDBJ databases">
        <authorList>
            <person name="de Groot N.N."/>
        </authorList>
    </citation>
    <scope>NUCLEOTIDE SEQUENCE [LARGE SCALE GENOMIC DNA]</scope>
    <source>
        <strain evidence="2 3">DSM 8512</strain>
    </source>
</reference>
<keyword evidence="3" id="KW-1185">Reference proteome</keyword>
<feature type="transmembrane region" description="Helical" evidence="1">
    <location>
        <begin position="31"/>
        <end position="49"/>
    </location>
</feature>
<evidence type="ECO:0000313" key="3">
    <source>
        <dbReference type="Proteomes" id="UP000199054"/>
    </source>
</evidence>
<dbReference type="AlphaFoldDB" id="A0A1H8P4A3"/>
<name>A0A1H8P4A3_9RHOB</name>
<proteinExistence type="predicted"/>
<dbReference type="Proteomes" id="UP000199054">
    <property type="component" value="Unassembled WGS sequence"/>
</dbReference>
<evidence type="ECO:0000256" key="1">
    <source>
        <dbReference type="SAM" id="Phobius"/>
    </source>
</evidence>
<dbReference type="STRING" id="34002.SAMN04489859_10804"/>
<keyword evidence="1" id="KW-0812">Transmembrane</keyword>
<gene>
    <name evidence="2" type="ORF">SAMN04489859_10804</name>
</gene>
<sequence length="123" mass="13565">MPPYSVDRGLAQIDLERAWARAMAHSRRAGSVYTTSAIVFVLGQIKFSTLVPVAEASLWEVVLWLSSAALLVPAFLWLGHAVWREWQAYRRLAALIGHPGAAVSGTTQARLNLFKEFCRAGRG</sequence>
<protein>
    <submittedName>
        <fullName evidence="2">Uncharacterized protein</fullName>
    </submittedName>
</protein>
<keyword evidence="1" id="KW-0472">Membrane</keyword>
<feature type="transmembrane region" description="Helical" evidence="1">
    <location>
        <begin position="61"/>
        <end position="83"/>
    </location>
</feature>
<organism evidence="2 3">
    <name type="scientific">Paracoccus alcaliphilus</name>
    <dbReference type="NCBI Taxonomy" id="34002"/>
    <lineage>
        <taxon>Bacteria</taxon>
        <taxon>Pseudomonadati</taxon>
        <taxon>Pseudomonadota</taxon>
        <taxon>Alphaproteobacteria</taxon>
        <taxon>Rhodobacterales</taxon>
        <taxon>Paracoccaceae</taxon>
        <taxon>Paracoccus</taxon>
    </lineage>
</organism>
<dbReference type="EMBL" id="FODE01000080">
    <property type="protein sequence ID" value="SEO36759.1"/>
    <property type="molecule type" value="Genomic_DNA"/>
</dbReference>